<evidence type="ECO:0000313" key="2">
    <source>
        <dbReference type="Proteomes" id="UP001321498"/>
    </source>
</evidence>
<evidence type="ECO:0000313" key="1">
    <source>
        <dbReference type="EMBL" id="BDZ44533.1"/>
    </source>
</evidence>
<dbReference type="EMBL" id="AP027731">
    <property type="protein sequence ID" value="BDZ44533.1"/>
    <property type="molecule type" value="Genomic_DNA"/>
</dbReference>
<reference evidence="2" key="1">
    <citation type="journal article" date="2019" name="Int. J. Syst. Evol. Microbiol.">
        <title>The Global Catalogue of Microorganisms (GCM) 10K type strain sequencing project: providing services to taxonomists for standard genome sequencing and annotation.</title>
        <authorList>
            <consortium name="The Broad Institute Genomics Platform"/>
            <consortium name="The Broad Institute Genome Sequencing Center for Infectious Disease"/>
            <person name="Wu L."/>
            <person name="Ma J."/>
        </authorList>
    </citation>
    <scope>NUCLEOTIDE SEQUENCE [LARGE SCALE GENOMIC DNA]</scope>
    <source>
        <strain evidence="2">NBRC 108725</strain>
    </source>
</reference>
<gene>
    <name evidence="1" type="ORF">GCM10025866_04420</name>
</gene>
<proteinExistence type="predicted"/>
<sequence>MILHRLSFGNREFAIPNSADISGLKQEILAAVRAGGGYVTLPRSESRKGSLEVLFTAGIPLQWEEVEFSEEDATDLIATDSGHDTDY</sequence>
<name>A0ABN6XHZ0_9MICO</name>
<keyword evidence="2" id="KW-1185">Reference proteome</keyword>
<dbReference type="Proteomes" id="UP001321498">
    <property type="component" value="Chromosome"/>
</dbReference>
<accession>A0ABN6XHZ0</accession>
<protein>
    <submittedName>
        <fullName evidence="1">Uncharacterized protein</fullName>
    </submittedName>
</protein>
<organism evidence="1 2">
    <name type="scientific">Naasia aerilata</name>
    <dbReference type="NCBI Taxonomy" id="1162966"/>
    <lineage>
        <taxon>Bacteria</taxon>
        <taxon>Bacillati</taxon>
        <taxon>Actinomycetota</taxon>
        <taxon>Actinomycetes</taxon>
        <taxon>Micrococcales</taxon>
        <taxon>Microbacteriaceae</taxon>
        <taxon>Naasia</taxon>
    </lineage>
</organism>